<dbReference type="InterPro" id="IPR059052">
    <property type="entry name" value="HH_YbhG-like"/>
</dbReference>
<dbReference type="InterPro" id="IPR058636">
    <property type="entry name" value="Beta-barrel_YknX"/>
</dbReference>
<reference evidence="6 9" key="1">
    <citation type="submission" date="2016-03" db="EMBL/GenBank/DDBJ databases">
        <authorList>
            <person name="Ploux O."/>
        </authorList>
    </citation>
    <scope>NUCLEOTIDE SEQUENCE [LARGE SCALE GENOMIC DNA]</scope>
    <source>
        <strain evidence="6 9">R-45378</strain>
    </source>
</reference>
<feature type="coiled-coil region" evidence="3">
    <location>
        <begin position="121"/>
        <end position="212"/>
    </location>
</feature>
<reference evidence="7 8" key="2">
    <citation type="submission" date="2016-03" db="EMBL/GenBank/DDBJ databases">
        <authorList>
            <person name="Heylen K."/>
            <person name="De Vos P."/>
            <person name="Vekeman B."/>
        </authorList>
    </citation>
    <scope>NUCLEOTIDE SEQUENCE [LARGE SCALE GENOMIC DNA]</scope>
    <source>
        <strain evidence="7 8">R-49807</strain>
    </source>
</reference>
<dbReference type="Proteomes" id="UP000077734">
    <property type="component" value="Unassembled WGS sequence"/>
</dbReference>
<feature type="domain" description="YbhG-like alpha-helical hairpin" evidence="4">
    <location>
        <begin position="91"/>
        <end position="212"/>
    </location>
</feature>
<feature type="domain" description="YknX-like beta-barrel" evidence="5">
    <location>
        <begin position="255"/>
        <end position="336"/>
    </location>
</feature>
<keyword evidence="8" id="KW-1185">Reference proteome</keyword>
<evidence type="ECO:0000256" key="3">
    <source>
        <dbReference type="SAM" id="Coils"/>
    </source>
</evidence>
<organism evidence="6 9">
    <name type="scientific">Methylomonas koyamae</name>
    <dbReference type="NCBI Taxonomy" id="702114"/>
    <lineage>
        <taxon>Bacteria</taxon>
        <taxon>Pseudomonadati</taxon>
        <taxon>Pseudomonadota</taxon>
        <taxon>Gammaproteobacteria</taxon>
        <taxon>Methylococcales</taxon>
        <taxon>Methylococcaceae</taxon>
        <taxon>Methylomonas</taxon>
    </lineage>
</organism>
<dbReference type="EMBL" id="LUUJ01000098">
    <property type="protein sequence ID" value="OAI13546.1"/>
    <property type="molecule type" value="Genomic_DNA"/>
</dbReference>
<dbReference type="InterPro" id="IPR050465">
    <property type="entry name" value="UPF0194_transport"/>
</dbReference>
<dbReference type="AlphaFoldDB" id="A0A177P9B5"/>
<dbReference type="Gene3D" id="2.40.30.170">
    <property type="match status" value="1"/>
</dbReference>
<evidence type="ECO:0000313" key="9">
    <source>
        <dbReference type="Proteomes" id="UP000077857"/>
    </source>
</evidence>
<evidence type="ECO:0000256" key="1">
    <source>
        <dbReference type="ARBA" id="ARBA00004196"/>
    </source>
</evidence>
<comment type="subcellular location">
    <subcellularLocation>
        <location evidence="1">Cell envelope</location>
    </subcellularLocation>
</comment>
<comment type="caution">
    <text evidence="6">The sequence shown here is derived from an EMBL/GenBank/DDBJ whole genome shotgun (WGS) entry which is preliminary data.</text>
</comment>
<evidence type="ECO:0000313" key="8">
    <source>
        <dbReference type="Proteomes" id="UP000077734"/>
    </source>
</evidence>
<evidence type="ECO:0000313" key="7">
    <source>
        <dbReference type="EMBL" id="OAI26019.1"/>
    </source>
</evidence>
<dbReference type="Proteomes" id="UP000077857">
    <property type="component" value="Unassembled WGS sequence"/>
</dbReference>
<evidence type="ECO:0000256" key="2">
    <source>
        <dbReference type="ARBA" id="ARBA00023054"/>
    </source>
</evidence>
<dbReference type="Gene3D" id="1.10.287.470">
    <property type="entry name" value="Helix hairpin bin"/>
    <property type="match status" value="1"/>
</dbReference>
<dbReference type="Pfam" id="PF25990">
    <property type="entry name" value="Beta-barrel_YknX"/>
    <property type="match status" value="1"/>
</dbReference>
<dbReference type="Gene3D" id="2.40.50.100">
    <property type="match status" value="1"/>
</dbReference>
<protein>
    <submittedName>
        <fullName evidence="6">Hemolysin D</fullName>
    </submittedName>
</protein>
<keyword evidence="2 3" id="KW-0175">Coiled coil</keyword>
<evidence type="ECO:0000259" key="4">
    <source>
        <dbReference type="Pfam" id="PF25881"/>
    </source>
</evidence>
<dbReference type="SUPFAM" id="SSF111369">
    <property type="entry name" value="HlyD-like secretion proteins"/>
    <property type="match status" value="1"/>
</dbReference>
<accession>A0A177P9B5</accession>
<dbReference type="EMBL" id="LUUL01000076">
    <property type="protein sequence ID" value="OAI26019.1"/>
    <property type="molecule type" value="Genomic_DNA"/>
</dbReference>
<dbReference type="Pfam" id="PF25881">
    <property type="entry name" value="HH_YBHG"/>
    <property type="match status" value="1"/>
</dbReference>
<proteinExistence type="predicted"/>
<dbReference type="GO" id="GO:0042597">
    <property type="term" value="C:periplasmic space"/>
    <property type="evidence" value="ECO:0007669"/>
    <property type="project" value="UniProtKB-SubCell"/>
</dbReference>
<dbReference type="PANTHER" id="PTHR32347:SF29">
    <property type="entry name" value="UPF0194 MEMBRANE PROTEIN YBHG"/>
    <property type="match status" value="1"/>
</dbReference>
<sequence>MALGHRRGRSVATKRRLAIIGALIAVGAVGLGWQGTRNGADPELLLLHGNIDIRQVDLSFRDSERVERVEVQEGERVARGQLLATQALERFQYAKDQAAATLAVRQHQLDKLLHGSRPQEIRKAGNDVKAAEAAVVLAEKELARMKSLVARKLGSVESVDKAKAQYDSARENLQALQQQYALTEIGPRREDIRAAQAQVEADRAALQLAEKAWNDAHLYAPQDGVVQNRILEPGDMAGAQTPVLTLALTQPLWARTYLAETDLGKVHQGAPASVYSDSFPGKAYPGWVGYISPTAEFTPKSVETSELRTSLVYQIRVFVCDSQDQLRLGMPVSVTIDTRQPPLAQPGCDPRP</sequence>
<gene>
    <name evidence="7" type="ORF">A1356_12295</name>
    <name evidence="6" type="ORF">A1507_01520</name>
</gene>
<dbReference type="PANTHER" id="PTHR32347">
    <property type="entry name" value="EFFLUX SYSTEM COMPONENT YKNX-RELATED"/>
    <property type="match status" value="1"/>
</dbReference>
<evidence type="ECO:0000259" key="5">
    <source>
        <dbReference type="Pfam" id="PF25990"/>
    </source>
</evidence>
<evidence type="ECO:0000313" key="6">
    <source>
        <dbReference type="EMBL" id="OAI13546.1"/>
    </source>
</evidence>
<name>A0A177P9B5_9GAMM</name>